<dbReference type="EMBL" id="JACJSK010000001">
    <property type="protein sequence ID" value="MBD2542305.1"/>
    <property type="molecule type" value="Genomic_DNA"/>
</dbReference>
<proteinExistence type="predicted"/>
<gene>
    <name evidence="2" type="ORF">H6G72_00090</name>
</gene>
<dbReference type="PANTHER" id="PTHR34613">
    <property type="entry name" value="SLL0800 PROTEIN"/>
    <property type="match status" value="1"/>
</dbReference>
<dbReference type="Pfam" id="PF14261">
    <property type="entry name" value="DUF4351"/>
    <property type="match status" value="1"/>
</dbReference>
<dbReference type="PANTHER" id="PTHR34613:SF1">
    <property type="entry name" value="SLL6017 PROTEIN"/>
    <property type="match status" value="1"/>
</dbReference>
<accession>A0ABR8E704</accession>
<protein>
    <submittedName>
        <fullName evidence="2">DUF4351 domain-containing protein</fullName>
    </submittedName>
</protein>
<organism evidence="2 3">
    <name type="scientific">Planktothricoides raciborskii FACHB-1370</name>
    <dbReference type="NCBI Taxonomy" id="2949576"/>
    <lineage>
        <taxon>Bacteria</taxon>
        <taxon>Bacillati</taxon>
        <taxon>Cyanobacteriota</taxon>
        <taxon>Cyanophyceae</taxon>
        <taxon>Oscillatoriophycideae</taxon>
        <taxon>Oscillatoriales</taxon>
        <taxon>Oscillatoriaceae</taxon>
        <taxon>Planktothricoides</taxon>
    </lineage>
</organism>
<dbReference type="InterPro" id="IPR025587">
    <property type="entry name" value="DUF4351"/>
</dbReference>
<keyword evidence="3" id="KW-1185">Reference proteome</keyword>
<reference evidence="2 3" key="1">
    <citation type="journal article" date="2020" name="ISME J.">
        <title>Comparative genomics reveals insights into cyanobacterial evolution and habitat adaptation.</title>
        <authorList>
            <person name="Chen M.Y."/>
            <person name="Teng W.K."/>
            <person name="Zhao L."/>
            <person name="Hu C.X."/>
            <person name="Zhou Y.K."/>
            <person name="Han B.P."/>
            <person name="Song L.R."/>
            <person name="Shu W.S."/>
        </authorList>
    </citation>
    <scope>NUCLEOTIDE SEQUENCE [LARGE SCALE GENOMIC DNA]</scope>
    <source>
        <strain evidence="2 3">FACHB-1370</strain>
    </source>
</reference>
<dbReference type="Proteomes" id="UP000641954">
    <property type="component" value="Unassembled WGS sequence"/>
</dbReference>
<comment type="caution">
    <text evidence="2">The sequence shown here is derived from an EMBL/GenBank/DDBJ whole genome shotgun (WGS) entry which is preliminary data.</text>
</comment>
<evidence type="ECO:0000313" key="3">
    <source>
        <dbReference type="Proteomes" id="UP000641954"/>
    </source>
</evidence>
<feature type="domain" description="DUF4351" evidence="1">
    <location>
        <begin position="211"/>
        <end position="269"/>
    </location>
</feature>
<name>A0ABR8E704_9CYAN</name>
<evidence type="ECO:0000313" key="2">
    <source>
        <dbReference type="EMBL" id="MBD2542305.1"/>
    </source>
</evidence>
<sequence length="273" mass="31584">MSYDNACKFMADRYPEDFIRYFLSVDPADVSILKTELTIEPIRADSVAFIKAGNRIAHLEFETLPKSDRTPIPLRMLDYYTRLKRQYNCEIQQLVIFLKETSSPLVFENQYRDTNTEHRYGIIRLWEQDPAPFLANRGLLPLAPLTRSENPPTLLQQVAKELAKISSEEERQNISGCTEILAGLRYEKDLIRQLFRGDIMQESVIYQEIIQTGRQQGEVALIKRLLSRRLGNIDSAILQGIERLSIQQLESLAEALLDFTTMEDLLIWLNQSN</sequence>
<evidence type="ECO:0000259" key="1">
    <source>
        <dbReference type="Pfam" id="PF14261"/>
    </source>
</evidence>
<dbReference type="RefSeq" id="WP_054465594.1">
    <property type="nucleotide sequence ID" value="NZ_JACJSK010000001.1"/>
</dbReference>